<dbReference type="Gramene" id="KJB44570">
    <property type="protein sequence ID" value="KJB44570"/>
    <property type="gene ID" value="B456_007G259800"/>
</dbReference>
<feature type="region of interest" description="Disordered" evidence="1">
    <location>
        <begin position="1"/>
        <end position="34"/>
    </location>
</feature>
<protein>
    <submittedName>
        <fullName evidence="2">Uncharacterized protein</fullName>
    </submittedName>
</protein>
<gene>
    <name evidence="2" type="ORF">B456_007G259800</name>
</gene>
<dbReference type="Gramene" id="KJB44568">
    <property type="protein sequence ID" value="KJB44568"/>
    <property type="gene ID" value="B456_007G259800"/>
</dbReference>
<feature type="compositionally biased region" description="Polar residues" evidence="1">
    <location>
        <begin position="7"/>
        <end position="18"/>
    </location>
</feature>
<dbReference type="Gramene" id="KJB44569">
    <property type="protein sequence ID" value="KJB44569"/>
    <property type="gene ID" value="B456_007G259800"/>
</dbReference>
<dbReference type="AlphaFoldDB" id="A0A0D2SK34"/>
<dbReference type="EMBL" id="CM001746">
    <property type="protein sequence ID" value="KJB44568.1"/>
    <property type="molecule type" value="Genomic_DNA"/>
</dbReference>
<reference evidence="2 3" key="1">
    <citation type="journal article" date="2012" name="Nature">
        <title>Repeated polyploidization of Gossypium genomes and the evolution of spinnable cotton fibres.</title>
        <authorList>
            <person name="Paterson A.H."/>
            <person name="Wendel J.F."/>
            <person name="Gundlach H."/>
            <person name="Guo H."/>
            <person name="Jenkins J."/>
            <person name="Jin D."/>
            <person name="Llewellyn D."/>
            <person name="Showmaker K.C."/>
            <person name="Shu S."/>
            <person name="Udall J."/>
            <person name="Yoo M.J."/>
            <person name="Byers R."/>
            <person name="Chen W."/>
            <person name="Doron-Faigenboim A."/>
            <person name="Duke M.V."/>
            <person name="Gong L."/>
            <person name="Grimwood J."/>
            <person name="Grover C."/>
            <person name="Grupp K."/>
            <person name="Hu G."/>
            <person name="Lee T.H."/>
            <person name="Li J."/>
            <person name="Lin L."/>
            <person name="Liu T."/>
            <person name="Marler B.S."/>
            <person name="Page J.T."/>
            <person name="Roberts A.W."/>
            <person name="Romanel E."/>
            <person name="Sanders W.S."/>
            <person name="Szadkowski E."/>
            <person name="Tan X."/>
            <person name="Tang H."/>
            <person name="Xu C."/>
            <person name="Wang J."/>
            <person name="Wang Z."/>
            <person name="Zhang D."/>
            <person name="Zhang L."/>
            <person name="Ashrafi H."/>
            <person name="Bedon F."/>
            <person name="Bowers J.E."/>
            <person name="Brubaker C.L."/>
            <person name="Chee P.W."/>
            <person name="Das S."/>
            <person name="Gingle A.R."/>
            <person name="Haigler C.H."/>
            <person name="Harker D."/>
            <person name="Hoffmann L.V."/>
            <person name="Hovav R."/>
            <person name="Jones D.C."/>
            <person name="Lemke C."/>
            <person name="Mansoor S."/>
            <person name="ur Rahman M."/>
            <person name="Rainville L.N."/>
            <person name="Rambani A."/>
            <person name="Reddy U.K."/>
            <person name="Rong J.K."/>
            <person name="Saranga Y."/>
            <person name="Scheffler B.E."/>
            <person name="Scheffler J.A."/>
            <person name="Stelly D.M."/>
            <person name="Triplett B.A."/>
            <person name="Van Deynze A."/>
            <person name="Vaslin M.F."/>
            <person name="Waghmare V.N."/>
            <person name="Walford S.A."/>
            <person name="Wright R.J."/>
            <person name="Zaki E.A."/>
            <person name="Zhang T."/>
            <person name="Dennis E.S."/>
            <person name="Mayer K.F."/>
            <person name="Peterson D.G."/>
            <person name="Rokhsar D.S."/>
            <person name="Wang X."/>
            <person name="Schmutz J."/>
        </authorList>
    </citation>
    <scope>NUCLEOTIDE SEQUENCE [LARGE SCALE GENOMIC DNA]</scope>
</reference>
<proteinExistence type="predicted"/>
<evidence type="ECO:0000313" key="2">
    <source>
        <dbReference type="EMBL" id="KJB44569.1"/>
    </source>
</evidence>
<sequence>MSPKNIPRTSYNPPFSENQKFKEPSTIPRGERSFSDNIGAKELKIFDELKPKKTNAKRSNLICQSPPPVPLPLVHPQSKIFLQKIGLPF</sequence>
<feature type="compositionally biased region" description="Basic and acidic residues" evidence="1">
    <location>
        <begin position="19"/>
        <end position="34"/>
    </location>
</feature>
<accession>A0A0D2SK34</accession>
<organism evidence="2 3">
    <name type="scientific">Gossypium raimondii</name>
    <name type="common">Peruvian cotton</name>
    <name type="synonym">Gossypium klotzschianum subsp. raimondii</name>
    <dbReference type="NCBI Taxonomy" id="29730"/>
    <lineage>
        <taxon>Eukaryota</taxon>
        <taxon>Viridiplantae</taxon>
        <taxon>Streptophyta</taxon>
        <taxon>Embryophyta</taxon>
        <taxon>Tracheophyta</taxon>
        <taxon>Spermatophyta</taxon>
        <taxon>Magnoliopsida</taxon>
        <taxon>eudicotyledons</taxon>
        <taxon>Gunneridae</taxon>
        <taxon>Pentapetalae</taxon>
        <taxon>rosids</taxon>
        <taxon>malvids</taxon>
        <taxon>Malvales</taxon>
        <taxon>Malvaceae</taxon>
        <taxon>Malvoideae</taxon>
        <taxon>Gossypium</taxon>
    </lineage>
</organism>
<dbReference type="EMBL" id="CM001746">
    <property type="protein sequence ID" value="KJB44569.1"/>
    <property type="molecule type" value="Genomic_DNA"/>
</dbReference>
<evidence type="ECO:0000313" key="3">
    <source>
        <dbReference type="Proteomes" id="UP000032304"/>
    </source>
</evidence>
<dbReference type="EMBL" id="CM001746">
    <property type="protein sequence ID" value="KJB44570.1"/>
    <property type="molecule type" value="Genomic_DNA"/>
</dbReference>
<keyword evidence="3" id="KW-1185">Reference proteome</keyword>
<name>A0A0D2SK34_GOSRA</name>
<evidence type="ECO:0000256" key="1">
    <source>
        <dbReference type="SAM" id="MobiDB-lite"/>
    </source>
</evidence>
<dbReference type="Proteomes" id="UP000032304">
    <property type="component" value="Chromosome 7"/>
</dbReference>